<keyword evidence="4" id="KW-1185">Reference proteome</keyword>
<evidence type="ECO:0000313" key="4">
    <source>
        <dbReference type="Proteomes" id="UP000005426"/>
    </source>
</evidence>
<dbReference type="InterPro" id="IPR029063">
    <property type="entry name" value="SAM-dependent_MTases_sf"/>
</dbReference>
<dbReference type="eggNOG" id="ENOG502QWDP">
    <property type="taxonomic scope" value="Eukaryota"/>
</dbReference>
<gene>
    <name evidence="3" type="ORF">TRIATDRAFT_38873</name>
</gene>
<dbReference type="OrthoDB" id="2013972at2759"/>
<dbReference type="PANTHER" id="PTHR43591">
    <property type="entry name" value="METHYLTRANSFERASE"/>
    <property type="match status" value="1"/>
</dbReference>
<dbReference type="GO" id="GO:0008168">
    <property type="term" value="F:methyltransferase activity"/>
    <property type="evidence" value="ECO:0007669"/>
    <property type="project" value="TreeGrafter"/>
</dbReference>
<dbReference type="HOGENOM" id="CLU_010595_1_1_1"/>
<name>G9NVR4_HYPAI</name>
<sequence>MGDHPHPLPNNGQTSSQLEGYPFTFHYSPPSSSGESCIEPDKRLIETSRMDSSMSLTESIYNFPRHFGRTYHAYREGSYAFPNDKPEIERLALQDAAFMKIMNNRLYYAPLNNYPPKRVLDIATGAGDWAIAMGDRFPNAKVVATDLSPIQPETVPANVEFYVEDSSEPWDYSETFDYIHTRTTGACWESFEAQIARQAFDTLTPGGWLESQELYPVPHCDDGTLKPDSALGLWFRDFLNAAAEARRPLTEASSLRSIYERVGFVDVHERVYKIPLNGWAKDAKLKEVGNMMELNMQMGLSAFSLGLFNRIYGLTPEQIEVSLVEVRRDVSNSSIHAYLPFYIVWGRKPFPGET</sequence>
<evidence type="ECO:0000256" key="1">
    <source>
        <dbReference type="ARBA" id="ARBA00038158"/>
    </source>
</evidence>
<proteinExistence type="inferred from homology"/>
<dbReference type="Gene3D" id="3.40.50.150">
    <property type="entry name" value="Vaccinia Virus protein VP39"/>
    <property type="match status" value="1"/>
</dbReference>
<dbReference type="Proteomes" id="UP000005426">
    <property type="component" value="Unassembled WGS sequence"/>
</dbReference>
<dbReference type="OMA" id="TWFREIN"/>
<dbReference type="PANTHER" id="PTHR43591:SF10">
    <property type="entry name" value="ABC TRANSMEMBRANE TYPE-1 DOMAIN-CONTAINING PROTEIN-RELATED"/>
    <property type="match status" value="1"/>
</dbReference>
<evidence type="ECO:0000256" key="2">
    <source>
        <dbReference type="SAM" id="MobiDB-lite"/>
    </source>
</evidence>
<dbReference type="SUPFAM" id="SSF53335">
    <property type="entry name" value="S-adenosyl-L-methionine-dependent methyltransferases"/>
    <property type="match status" value="1"/>
</dbReference>
<accession>G9NVR4</accession>
<comment type="similarity">
    <text evidence="1">Belongs to the methyltransferase superfamily. LaeA methyltransferase family.</text>
</comment>
<dbReference type="Pfam" id="PF13489">
    <property type="entry name" value="Methyltransf_23"/>
    <property type="match status" value="1"/>
</dbReference>
<comment type="caution">
    <text evidence="3">The sequence shown here is derived from an EMBL/GenBank/DDBJ whole genome shotgun (WGS) entry which is preliminary data.</text>
</comment>
<dbReference type="EMBL" id="ABDG02000024">
    <property type="protein sequence ID" value="EHK45082.1"/>
    <property type="molecule type" value="Genomic_DNA"/>
</dbReference>
<dbReference type="STRING" id="452589.G9NVR4"/>
<evidence type="ECO:0000313" key="3">
    <source>
        <dbReference type="EMBL" id="EHK45082.1"/>
    </source>
</evidence>
<dbReference type="AlphaFoldDB" id="G9NVR4"/>
<organism evidence="3 4">
    <name type="scientific">Hypocrea atroviridis (strain ATCC 20476 / IMI 206040)</name>
    <name type="common">Trichoderma atroviride</name>
    <dbReference type="NCBI Taxonomy" id="452589"/>
    <lineage>
        <taxon>Eukaryota</taxon>
        <taxon>Fungi</taxon>
        <taxon>Dikarya</taxon>
        <taxon>Ascomycota</taxon>
        <taxon>Pezizomycotina</taxon>
        <taxon>Sordariomycetes</taxon>
        <taxon>Hypocreomycetidae</taxon>
        <taxon>Hypocreales</taxon>
        <taxon>Hypocreaceae</taxon>
        <taxon>Trichoderma</taxon>
    </lineage>
</organism>
<protein>
    <recommendedName>
        <fullName evidence="5">Methyltransferase</fullName>
    </recommendedName>
</protein>
<reference evidence="3 4" key="1">
    <citation type="journal article" date="2011" name="Genome Biol.">
        <title>Comparative genome sequence analysis underscores mycoparasitism as the ancestral life style of Trichoderma.</title>
        <authorList>
            <person name="Kubicek C.P."/>
            <person name="Herrera-Estrella A."/>
            <person name="Seidl-Seiboth V."/>
            <person name="Martinez D.A."/>
            <person name="Druzhinina I.S."/>
            <person name="Thon M."/>
            <person name="Zeilinger S."/>
            <person name="Casas-Flores S."/>
            <person name="Horwitz B.A."/>
            <person name="Mukherjee P.K."/>
            <person name="Mukherjee M."/>
            <person name="Kredics L."/>
            <person name="Alcaraz L.D."/>
            <person name="Aerts A."/>
            <person name="Antal Z."/>
            <person name="Atanasova L."/>
            <person name="Cervantes-Badillo M.G."/>
            <person name="Challacombe J."/>
            <person name="Chertkov O."/>
            <person name="McCluskey K."/>
            <person name="Coulpier F."/>
            <person name="Deshpande N."/>
            <person name="von Doehren H."/>
            <person name="Ebbole D.J."/>
            <person name="Esquivel-Naranjo E.U."/>
            <person name="Fekete E."/>
            <person name="Flipphi M."/>
            <person name="Glaser F."/>
            <person name="Gomez-Rodriguez E.Y."/>
            <person name="Gruber S."/>
            <person name="Han C."/>
            <person name="Henrissat B."/>
            <person name="Hermosa R."/>
            <person name="Hernandez-Onate M."/>
            <person name="Karaffa L."/>
            <person name="Kosti I."/>
            <person name="Le Crom S."/>
            <person name="Lindquist E."/>
            <person name="Lucas S."/>
            <person name="Luebeck M."/>
            <person name="Luebeck P.S."/>
            <person name="Margeot A."/>
            <person name="Metz B."/>
            <person name="Misra M."/>
            <person name="Nevalainen H."/>
            <person name="Omann M."/>
            <person name="Packer N."/>
            <person name="Perrone G."/>
            <person name="Uresti-Rivera E.E."/>
            <person name="Salamov A."/>
            <person name="Schmoll M."/>
            <person name="Seiboth B."/>
            <person name="Shapiro H."/>
            <person name="Sukno S."/>
            <person name="Tamayo-Ramos J.A."/>
            <person name="Tisch D."/>
            <person name="Wiest A."/>
            <person name="Wilkinson H.H."/>
            <person name="Zhang M."/>
            <person name="Coutinho P.M."/>
            <person name="Kenerley C.M."/>
            <person name="Monte E."/>
            <person name="Baker S.E."/>
            <person name="Grigoriev I.V."/>
        </authorList>
    </citation>
    <scope>NUCLEOTIDE SEQUENCE [LARGE SCALE GENOMIC DNA]</scope>
    <source>
        <strain evidence="4">ATCC 20476 / IMI 206040</strain>
    </source>
</reference>
<dbReference type="CDD" id="cd02440">
    <property type="entry name" value="AdoMet_MTases"/>
    <property type="match status" value="1"/>
</dbReference>
<evidence type="ECO:0008006" key="5">
    <source>
        <dbReference type="Google" id="ProtNLM"/>
    </source>
</evidence>
<feature type="region of interest" description="Disordered" evidence="2">
    <location>
        <begin position="1"/>
        <end position="37"/>
    </location>
</feature>